<sequence>RDRSSYSRVLNDGERNESDMTFFQNESRLYTQRRDVFSCGDTENNGRFQLEFTIAIWVQHMEG</sequence>
<keyword evidence="2" id="KW-1185">Reference proteome</keyword>
<reference evidence="1" key="1">
    <citation type="submission" date="2020-08" db="EMBL/GenBank/DDBJ databases">
        <title>Multicomponent nature underlies the extraordinary mechanical properties of spider dragline silk.</title>
        <authorList>
            <person name="Kono N."/>
            <person name="Nakamura H."/>
            <person name="Mori M."/>
            <person name="Yoshida Y."/>
            <person name="Ohtoshi R."/>
            <person name="Malay A.D."/>
            <person name="Moran D.A.P."/>
            <person name="Tomita M."/>
            <person name="Numata K."/>
            <person name="Arakawa K."/>
        </authorList>
    </citation>
    <scope>NUCLEOTIDE SEQUENCE</scope>
</reference>
<name>A0A8X6PSD6_NEPPI</name>
<dbReference type="AlphaFoldDB" id="A0A8X6PSD6"/>
<proteinExistence type="predicted"/>
<protein>
    <submittedName>
        <fullName evidence="1">Uncharacterized protein</fullName>
    </submittedName>
</protein>
<accession>A0A8X6PSD6</accession>
<organism evidence="1 2">
    <name type="scientific">Nephila pilipes</name>
    <name type="common">Giant wood spider</name>
    <name type="synonym">Nephila maculata</name>
    <dbReference type="NCBI Taxonomy" id="299642"/>
    <lineage>
        <taxon>Eukaryota</taxon>
        <taxon>Metazoa</taxon>
        <taxon>Ecdysozoa</taxon>
        <taxon>Arthropoda</taxon>
        <taxon>Chelicerata</taxon>
        <taxon>Arachnida</taxon>
        <taxon>Araneae</taxon>
        <taxon>Araneomorphae</taxon>
        <taxon>Entelegynae</taxon>
        <taxon>Araneoidea</taxon>
        <taxon>Nephilidae</taxon>
        <taxon>Nephila</taxon>
    </lineage>
</organism>
<dbReference type="Proteomes" id="UP000887013">
    <property type="component" value="Unassembled WGS sequence"/>
</dbReference>
<feature type="non-terminal residue" evidence="1">
    <location>
        <position position="1"/>
    </location>
</feature>
<evidence type="ECO:0000313" key="1">
    <source>
        <dbReference type="EMBL" id="GFT80908.1"/>
    </source>
</evidence>
<comment type="caution">
    <text evidence="1">The sequence shown here is derived from an EMBL/GenBank/DDBJ whole genome shotgun (WGS) entry which is preliminary data.</text>
</comment>
<gene>
    <name evidence="1" type="ORF">NPIL_130941</name>
</gene>
<dbReference type="EMBL" id="BMAW01118669">
    <property type="protein sequence ID" value="GFT80908.1"/>
    <property type="molecule type" value="Genomic_DNA"/>
</dbReference>
<evidence type="ECO:0000313" key="2">
    <source>
        <dbReference type="Proteomes" id="UP000887013"/>
    </source>
</evidence>